<feature type="compositionally biased region" description="Low complexity" evidence="12">
    <location>
        <begin position="1814"/>
        <end position="1825"/>
    </location>
</feature>
<comment type="catalytic activity">
    <reaction evidence="11">
        <text>a 1,2-diacyl-sn-glycero-3-phosphoethanolamine(in) = a 1,2-diacyl-sn-glycero-3-phosphoethanolamine(out)</text>
        <dbReference type="Rhea" id="RHEA:38895"/>
        <dbReference type="ChEBI" id="CHEBI:64612"/>
    </reaction>
</comment>
<evidence type="ECO:0000256" key="5">
    <source>
        <dbReference type="ARBA" id="ARBA00022448"/>
    </source>
</evidence>
<sequence length="2200" mass="245855">MWYLPWSESIKKRACRYLLQRYLGNFLEEKLTLDQLSVDLYNGTGTVTNVSLDCEALNELGDSQNWPLEIVDGYMQEITVTIPWSTLLKDDSVVEVNGLSLTVQPKVRQEPVPSMLESMWSSMSSSMQLAADCLREEDGPQESNPVEGIELFAHTIDSILSRVKVKFVNTKIRLEHVPKNGDRGIALEIFIKKIDYFDEAGVEPSPDVTDPDKSKTYLVATYTNKKIRFEGVTLYTDEFPSKMRTMARSLIMEKSMSSQADKSETSPVDDVNYESTTSDIFYETRSVISTIDAEPIKEEVPEIKSHIEIREITPEERASLPDPILFAKLTGQQELTLKIKHSEEVEGPKVEVKMLLGSLIVFISPRQLHTLIELVDALNQPQLEDTSNIPLRPSNVNIQCKPMRQADFQLIEAQLLGNLERHNSKPSNARYGWSGPSYEDDDSESDKFHPMTSPDGNMAESFSSSVSSMSTSMTSSVNIPSAPPRIKRNRKVPHIDGDPTAEVSHVSFRLTSLSCVLLHKDILVTNSSCTECISPSSANQLHEISKEFFDNLASFSVVEGDNKEFSMTNTAIDIAMNLNHLRLLTSEVTIDGSDKTTCHGNQTVCEASIGRFLVRECLYSKDNDSKPQAFDLIRFEHIEEEEKKTTRANIKVNFKQTSKYMRIAGEKKLVYPTTDVVMKCTPFHVDVELTLIERMAATFHRKSTTSKNTHPASSPPPNNQFNFSMQCSNLDATLRFPIADLRPNVNREIRRIRPDYLGFDFQNITVGSQQTPSVRPLPTTVTLKATSVDIYYHENDTLPSTHIARTTMSDPMEANVLAGNANASLLPTISLTFKPRQNKGPFDTLSDDAAFEPAVTNPMTTSMYVMKNLQSNEPSPFSGKKMAHQSVVKHENDTRSQEEELIVPGTEEEMAEFTTSAIEHSSVHLEFNLPILSLQLESKQLYEIIYNRINSDLLLWEPQFVDPFEINPLMTQSIYPAFGACKGSGYDSESESSSSEEENLYYSTYDNKVKFGLTGNKSTHTTKDTHDFCLTLKVNKGLLTIYAPVRDSNKLVVPGQMGELVLEARKLSMCQVSGLNGRPKTAQLCLRAGKATLYHDPIMTIPTEKPNLRLYGTSLPSHLKSTIYPSNKGVIIKEQLRSKDMFSMALKVAPDSETPNLKTICIALGIEQATLRHRGDKGIAWLTQLMDVIDVLDYPVPGYTPSIVLSELHVHVWDCAVDYRPLYLPVRAVVTLGNFSVSSNLIAETNTSCLRFLVQECTLFLYYIHNTKPNVAVPLDDDKHPDVNKDYICVVDLGLFELSLRMNDKSNGSSDGPQVDLSASNNMLNLYTCWDSASALCRLLTYLASDGDSQQPFDPSSRHTSICSDQPLEQLVGLDDRPVEEIRELSPSEIQQVNDLMAEAMKESPNTTLEEDDLNSSTEKEGVEIFFFPDESNMKQKQAEPPIQEQSEPKSLEFHEFHVGIEDAVETKPYNAHVVRELGDPTSTPKPSPQKPRRKKTRSSEGSNTDDEYCIIDTQFIEEDDDLAEPKVVWYEDGPPPMTDNHFNVPAARADVLQAPKSFPPPVTRYTLCEMSVAWTMYGGTDFRQTSDPTPPKKSVTIDDPRKQGSPSVSKRSKDYEPYDTSRTLSGGVSYSAGSERARAHTRAPPRRDLRERGGATRDHSTSVKICLNKVKYVHETYPSSGKHASRHTLAIHKIEVIDQLEISDINKMLSQYQLKEEPERKHAHMLVVKVVFLRPDPSMIAQECCMKVSLLPLRFNLDQDTLAFVVGYFSKLGTDETCVVLTASQVQWSFEPDMPVHSNINNKSIPTDDDSKSLGGLSTDSSGSRQTTPTHRPPVMSIASHLRDPPPTPTSLGDVDALSLNEAVIRNDEPLMETYEAERLVSENLIQLEEDFQRLGLTQDKPAVKPVDNEPIDDSPIYFRRVVFSPEVPIRLDYVGKRVDLSAGPVAGLLMGLGHLNCSELTLKRLDYRLGLLGLEKLVQWAMHEWLTDIKRHQLPGLLSGIGPMHSLLQLITGIRDLVWLPVEQWRRDGRLVHGLRRGAASFSARTAATAETAFDMLTPGPTLQLQAAYESRRRRRRRDPSRHPTDIREGVATAYQTVREGFAETAATMALAARSSSGVGVLRHLPGAAVTPLALAAAGAADVLGGVRAHLAPHRARDHADKYRRHPPGKWGVHMISVARRPAFSGMSRFSEHVPPDP</sequence>
<feature type="region of interest" description="Disordered" evidence="12">
    <location>
        <begin position="1476"/>
        <end position="1509"/>
    </location>
</feature>
<comment type="similarity">
    <text evidence="3">Belongs to the ATG2 family.</text>
</comment>
<accession>A0A9N9WE96</accession>
<dbReference type="GO" id="GO:0034727">
    <property type="term" value="P:piecemeal microautophagy of the nucleus"/>
    <property type="evidence" value="ECO:0007669"/>
    <property type="project" value="TreeGrafter"/>
</dbReference>
<evidence type="ECO:0000256" key="3">
    <source>
        <dbReference type="ARBA" id="ARBA00009714"/>
    </source>
</evidence>
<evidence type="ECO:0000256" key="8">
    <source>
        <dbReference type="ARBA" id="ARBA00023055"/>
    </source>
</evidence>
<evidence type="ECO:0000256" key="7">
    <source>
        <dbReference type="ARBA" id="ARBA00023006"/>
    </source>
</evidence>
<dbReference type="InterPro" id="IPR026849">
    <property type="entry name" value="ATG2"/>
</dbReference>
<protein>
    <recommendedName>
        <fullName evidence="4">Autophagy-related protein 2</fullName>
    </recommendedName>
</protein>
<dbReference type="GO" id="GO:0000422">
    <property type="term" value="P:autophagy of mitochondrion"/>
    <property type="evidence" value="ECO:0007669"/>
    <property type="project" value="TreeGrafter"/>
</dbReference>
<feature type="region of interest" description="Disordered" evidence="12">
    <location>
        <begin position="1798"/>
        <end position="1856"/>
    </location>
</feature>
<dbReference type="GO" id="GO:0061908">
    <property type="term" value="C:phagophore"/>
    <property type="evidence" value="ECO:0007669"/>
    <property type="project" value="TreeGrafter"/>
</dbReference>
<feature type="compositionally biased region" description="Low complexity" evidence="12">
    <location>
        <begin position="463"/>
        <end position="477"/>
    </location>
</feature>
<dbReference type="PANTHER" id="PTHR13190:SF1">
    <property type="entry name" value="AUTOPHAGY-RELATED 2, ISOFORM A"/>
    <property type="match status" value="1"/>
</dbReference>
<dbReference type="Pfam" id="PF13329">
    <property type="entry name" value="ATG2_CAD"/>
    <property type="match status" value="2"/>
</dbReference>
<reference evidence="13" key="1">
    <citation type="submission" date="2021-12" db="EMBL/GenBank/DDBJ databases">
        <authorList>
            <person name="King R."/>
        </authorList>
    </citation>
    <scope>NUCLEOTIDE SEQUENCE</scope>
</reference>
<evidence type="ECO:0000256" key="9">
    <source>
        <dbReference type="ARBA" id="ARBA00023136"/>
    </source>
</evidence>
<dbReference type="GO" id="GO:0061723">
    <property type="term" value="P:glycophagy"/>
    <property type="evidence" value="ECO:0007669"/>
    <property type="project" value="TreeGrafter"/>
</dbReference>
<feature type="compositionally biased region" description="Polar residues" evidence="12">
    <location>
        <begin position="1621"/>
        <end position="1633"/>
    </location>
</feature>
<keyword evidence="7" id="KW-0072">Autophagy</keyword>
<evidence type="ECO:0000256" key="10">
    <source>
        <dbReference type="ARBA" id="ARBA00024479"/>
    </source>
</evidence>
<evidence type="ECO:0000313" key="13">
    <source>
        <dbReference type="EMBL" id="CAG9789407.1"/>
    </source>
</evidence>
<dbReference type="GO" id="GO:0006869">
    <property type="term" value="P:lipid transport"/>
    <property type="evidence" value="ECO:0007669"/>
    <property type="project" value="UniProtKB-KW"/>
</dbReference>
<dbReference type="GO" id="GO:0005789">
    <property type="term" value="C:endoplasmic reticulum membrane"/>
    <property type="evidence" value="ECO:0007669"/>
    <property type="project" value="UniProtKB-SubCell"/>
</dbReference>
<evidence type="ECO:0000256" key="11">
    <source>
        <dbReference type="ARBA" id="ARBA00024615"/>
    </source>
</evidence>
<evidence type="ECO:0000256" key="2">
    <source>
        <dbReference type="ARBA" id="ARBA00004623"/>
    </source>
</evidence>
<feature type="region of interest" description="Disordered" evidence="12">
    <location>
        <begin position="422"/>
        <end position="492"/>
    </location>
</feature>
<dbReference type="OrthoDB" id="18982at2759"/>
<feature type="region of interest" description="Disordered" evidence="12">
    <location>
        <begin position="1581"/>
        <end position="1661"/>
    </location>
</feature>
<keyword evidence="5" id="KW-0813">Transport</keyword>
<evidence type="ECO:0000256" key="1">
    <source>
        <dbReference type="ARBA" id="ARBA00004406"/>
    </source>
</evidence>
<name>A0A9N9WE96_9NEOP</name>
<dbReference type="Proteomes" id="UP001153714">
    <property type="component" value="Chromosome 2"/>
</dbReference>
<reference evidence="13" key="2">
    <citation type="submission" date="2022-10" db="EMBL/GenBank/DDBJ databases">
        <authorList>
            <consortium name="ENA_rothamsted_submissions"/>
            <consortium name="culmorum"/>
            <person name="King R."/>
        </authorList>
    </citation>
    <scope>NUCLEOTIDE SEQUENCE</scope>
</reference>
<evidence type="ECO:0000313" key="14">
    <source>
        <dbReference type="Proteomes" id="UP001153714"/>
    </source>
</evidence>
<comment type="catalytic activity">
    <reaction evidence="10">
        <text>a 1,2-diacyl-sn-glycero-3-phospho-L-serine(in) = a 1,2-diacyl-sn-glycero-3-phospho-L-serine(out)</text>
        <dbReference type="Rhea" id="RHEA:38663"/>
        <dbReference type="ChEBI" id="CHEBI:57262"/>
    </reaction>
</comment>
<evidence type="ECO:0000256" key="4">
    <source>
        <dbReference type="ARBA" id="ARBA00018070"/>
    </source>
</evidence>
<comment type="subcellular location">
    <subcellularLocation>
        <location evidence="1">Endoplasmic reticulum membrane</location>
        <topology evidence="1">Peripheral membrane protein</topology>
    </subcellularLocation>
    <subcellularLocation>
        <location evidence="2">Preautophagosomal structure membrane</location>
        <topology evidence="2">Peripheral membrane protein</topology>
    </subcellularLocation>
</comment>
<keyword evidence="14" id="KW-1185">Reference proteome</keyword>
<evidence type="ECO:0000256" key="6">
    <source>
        <dbReference type="ARBA" id="ARBA00022824"/>
    </source>
</evidence>
<keyword evidence="9" id="KW-0472">Membrane</keyword>
<dbReference type="EMBL" id="OU893333">
    <property type="protein sequence ID" value="CAG9789407.1"/>
    <property type="molecule type" value="Genomic_DNA"/>
</dbReference>
<feature type="compositionally biased region" description="Basic and acidic residues" evidence="12">
    <location>
        <begin position="1646"/>
        <end position="1661"/>
    </location>
</feature>
<dbReference type="GO" id="GO:0000045">
    <property type="term" value="P:autophagosome assembly"/>
    <property type="evidence" value="ECO:0007669"/>
    <property type="project" value="TreeGrafter"/>
</dbReference>
<evidence type="ECO:0000256" key="12">
    <source>
        <dbReference type="SAM" id="MobiDB-lite"/>
    </source>
</evidence>
<keyword evidence="8" id="KW-0445">Lipid transport</keyword>
<dbReference type="PANTHER" id="PTHR13190">
    <property type="entry name" value="AUTOPHAGY-RELATED 2, ISOFORM A"/>
    <property type="match status" value="1"/>
</dbReference>
<dbReference type="GO" id="GO:0043495">
    <property type="term" value="F:protein-membrane adaptor activity"/>
    <property type="evidence" value="ECO:0007669"/>
    <property type="project" value="TreeGrafter"/>
</dbReference>
<organism evidence="13 14">
    <name type="scientific">Diatraea saccharalis</name>
    <name type="common">sugarcane borer</name>
    <dbReference type="NCBI Taxonomy" id="40085"/>
    <lineage>
        <taxon>Eukaryota</taxon>
        <taxon>Metazoa</taxon>
        <taxon>Ecdysozoa</taxon>
        <taxon>Arthropoda</taxon>
        <taxon>Hexapoda</taxon>
        <taxon>Insecta</taxon>
        <taxon>Pterygota</taxon>
        <taxon>Neoptera</taxon>
        <taxon>Endopterygota</taxon>
        <taxon>Lepidoptera</taxon>
        <taxon>Glossata</taxon>
        <taxon>Ditrysia</taxon>
        <taxon>Pyraloidea</taxon>
        <taxon>Crambidae</taxon>
        <taxon>Crambinae</taxon>
        <taxon>Diatraea</taxon>
    </lineage>
</organism>
<dbReference type="GO" id="GO:0061709">
    <property type="term" value="P:reticulophagy"/>
    <property type="evidence" value="ECO:0007669"/>
    <property type="project" value="TreeGrafter"/>
</dbReference>
<gene>
    <name evidence="13" type="ORF">DIATSA_LOCUS7143</name>
</gene>
<dbReference type="GO" id="GO:0034045">
    <property type="term" value="C:phagophore assembly site membrane"/>
    <property type="evidence" value="ECO:0007669"/>
    <property type="project" value="UniProtKB-SubCell"/>
</dbReference>
<proteinExistence type="inferred from homology"/>
<dbReference type="GO" id="GO:0032266">
    <property type="term" value="F:phosphatidylinositol-3-phosphate binding"/>
    <property type="evidence" value="ECO:0007669"/>
    <property type="project" value="TreeGrafter"/>
</dbReference>
<keyword evidence="6" id="KW-0256">Endoplasmic reticulum</keyword>